<keyword evidence="1" id="KW-0812">Transmembrane</keyword>
<organism evidence="2 3">
    <name type="scientific">Lichenibacterium minor</name>
    <dbReference type="NCBI Taxonomy" id="2316528"/>
    <lineage>
        <taxon>Bacteria</taxon>
        <taxon>Pseudomonadati</taxon>
        <taxon>Pseudomonadota</taxon>
        <taxon>Alphaproteobacteria</taxon>
        <taxon>Hyphomicrobiales</taxon>
        <taxon>Lichenihabitantaceae</taxon>
        <taxon>Lichenibacterium</taxon>
    </lineage>
</organism>
<evidence type="ECO:0000313" key="3">
    <source>
        <dbReference type="Proteomes" id="UP000290759"/>
    </source>
</evidence>
<dbReference type="EMBL" id="QYBB01000032">
    <property type="protein sequence ID" value="RYC30084.1"/>
    <property type="molecule type" value="Genomic_DNA"/>
</dbReference>
<feature type="transmembrane region" description="Helical" evidence="1">
    <location>
        <begin position="38"/>
        <end position="60"/>
    </location>
</feature>
<keyword evidence="1" id="KW-1133">Transmembrane helix</keyword>
<dbReference type="AlphaFoldDB" id="A0A4V1RU66"/>
<dbReference type="Proteomes" id="UP000290759">
    <property type="component" value="Unassembled WGS sequence"/>
</dbReference>
<proteinExistence type="predicted"/>
<reference evidence="2 3" key="1">
    <citation type="submission" date="2018-12" db="EMBL/GenBank/DDBJ databases">
        <authorList>
            <person name="Grouzdev D.S."/>
            <person name="Krutkina M.S."/>
        </authorList>
    </citation>
    <scope>NUCLEOTIDE SEQUENCE [LARGE SCALE GENOMIC DNA]</scope>
    <source>
        <strain evidence="2 3">RmlP026</strain>
    </source>
</reference>
<evidence type="ECO:0000313" key="2">
    <source>
        <dbReference type="EMBL" id="RYC30084.1"/>
    </source>
</evidence>
<evidence type="ECO:0000256" key="1">
    <source>
        <dbReference type="SAM" id="Phobius"/>
    </source>
</evidence>
<sequence>MRTPLKLLVGLGIPYGTVAGMLPWVASVDRPILGVPFVYAWIFGCFVLTSACLFSCWLLFDRHLDAVD</sequence>
<dbReference type="Pfam" id="PF11755">
    <property type="entry name" value="DUF3311"/>
    <property type="match status" value="1"/>
</dbReference>
<name>A0A4V1RU66_9HYPH</name>
<comment type="caution">
    <text evidence="2">The sequence shown here is derived from an EMBL/GenBank/DDBJ whole genome shotgun (WGS) entry which is preliminary data.</text>
</comment>
<gene>
    <name evidence="2" type="ORF">D3273_20530</name>
</gene>
<feature type="transmembrane region" description="Helical" evidence="1">
    <location>
        <begin position="7"/>
        <end position="26"/>
    </location>
</feature>
<keyword evidence="1" id="KW-0472">Membrane</keyword>
<dbReference type="RefSeq" id="WP_129228764.1">
    <property type="nucleotide sequence ID" value="NZ_QYBB01000032.1"/>
</dbReference>
<accession>A0A4V1RU66</accession>
<dbReference type="InterPro" id="IPR021741">
    <property type="entry name" value="DUF3311"/>
</dbReference>
<protein>
    <submittedName>
        <fullName evidence="2">DUF3311 domain-containing protein</fullName>
    </submittedName>
</protein>
<dbReference type="OrthoDB" id="7275924at2"/>
<keyword evidence="3" id="KW-1185">Reference proteome</keyword>
<reference evidence="2 3" key="2">
    <citation type="submission" date="2019-02" db="EMBL/GenBank/DDBJ databases">
        <title>'Lichenibacterium ramalinii' gen. nov. sp. nov., 'Lichenibacterium minor' gen. nov. sp. nov.</title>
        <authorList>
            <person name="Pankratov T."/>
        </authorList>
    </citation>
    <scope>NUCLEOTIDE SEQUENCE [LARGE SCALE GENOMIC DNA]</scope>
    <source>
        <strain evidence="2 3">RmlP026</strain>
    </source>
</reference>